<evidence type="ECO:0000313" key="8">
    <source>
        <dbReference type="Proteomes" id="UP000323824"/>
    </source>
</evidence>
<evidence type="ECO:0000256" key="2">
    <source>
        <dbReference type="ARBA" id="ARBA00022448"/>
    </source>
</evidence>
<dbReference type="PRINTS" id="PR00337">
    <property type="entry name" value="LEUILEVALBP"/>
</dbReference>
<dbReference type="InterPro" id="IPR028081">
    <property type="entry name" value="Leu-bd"/>
</dbReference>
<dbReference type="InterPro" id="IPR000709">
    <property type="entry name" value="Leu_Ile_Val-bd"/>
</dbReference>
<dbReference type="GO" id="GO:0006865">
    <property type="term" value="P:amino acid transport"/>
    <property type="evidence" value="ECO:0007669"/>
    <property type="project" value="UniProtKB-KW"/>
</dbReference>
<sequence>MLDDLQLLNEVYMKFFKILIPIFILVLIAIIFIFSSGEPKVLKVGLITDLSGKNSGLGVSARSGLTLAIDEINRDGGINNHTIELLIKDHQGSIDLCYSGTRELVSQGVNVIISPILSGMASTVIKGVGSSNVLIIGPTVSSDDLTGIDDNFLRVATPSSVQGVKIAEISIKRGDRDVVLILDSRNSAYTSGVAEGYIKRIKNTDVNISKVFEFSNSDEIDGIVDSLLDIEPGAIFLVADGIDSAKVVQYYAKEKPLPHLYGGSWVKASGVHEYGGSRVEGMIIADAMVNPKPQEREVQFNKKYFDKFGTESNTVAIYFYESMYIYKDGGTLSKSFDGNLVKDSILKIENFNGILEPFSIDKYGDGVRSILLYIIKDNKYDFYNE</sequence>
<reference evidence="7 8" key="1">
    <citation type="submission" date="2019-02" db="EMBL/GenBank/DDBJ databases">
        <authorList>
            <person name="Fomenkov A."/>
            <person name="Dubinina G."/>
            <person name="Grabovich M."/>
            <person name="Vincze T."/>
            <person name="Roberts R.J."/>
        </authorList>
    </citation>
    <scope>NUCLEOTIDE SEQUENCE [LARGE SCALE GENOMIC DNA]</scope>
    <source>
        <strain evidence="7 8">P</strain>
    </source>
</reference>
<dbReference type="Gene3D" id="3.40.50.2300">
    <property type="match status" value="2"/>
</dbReference>
<feature type="transmembrane region" description="Helical" evidence="5">
    <location>
        <begin position="15"/>
        <end position="34"/>
    </location>
</feature>
<feature type="domain" description="Leucine-binding protein" evidence="6">
    <location>
        <begin position="42"/>
        <end position="375"/>
    </location>
</feature>
<dbReference type="AlphaFoldDB" id="A0A5C1QA04"/>
<evidence type="ECO:0000256" key="4">
    <source>
        <dbReference type="ARBA" id="ARBA00022970"/>
    </source>
</evidence>
<organism evidence="7 8">
    <name type="scientific">Thiospirochaeta perfilievii</name>
    <dbReference type="NCBI Taxonomy" id="252967"/>
    <lineage>
        <taxon>Bacteria</taxon>
        <taxon>Pseudomonadati</taxon>
        <taxon>Spirochaetota</taxon>
        <taxon>Spirochaetia</taxon>
        <taxon>Spirochaetales</taxon>
        <taxon>Spirochaetaceae</taxon>
        <taxon>Thiospirochaeta</taxon>
    </lineage>
</organism>
<dbReference type="InterPro" id="IPR028082">
    <property type="entry name" value="Peripla_BP_I"/>
</dbReference>
<dbReference type="Pfam" id="PF13458">
    <property type="entry name" value="Peripla_BP_6"/>
    <property type="match status" value="1"/>
</dbReference>
<name>A0A5C1QA04_9SPIO</name>
<keyword evidence="4" id="KW-0029">Amino-acid transport</keyword>
<evidence type="ECO:0000256" key="1">
    <source>
        <dbReference type="ARBA" id="ARBA00010062"/>
    </source>
</evidence>
<reference evidence="7 8" key="2">
    <citation type="submission" date="2019-09" db="EMBL/GenBank/DDBJ databases">
        <title>Complete Genome Sequence and Methylome Analysis of free living Spirochaetas.</title>
        <authorList>
            <person name="Leshcheva N."/>
            <person name="Mikheeva N."/>
        </authorList>
    </citation>
    <scope>NUCLEOTIDE SEQUENCE [LARGE SCALE GENOMIC DNA]</scope>
    <source>
        <strain evidence="7 8">P</strain>
    </source>
</reference>
<keyword evidence="5" id="KW-0812">Transmembrane</keyword>
<accession>A0A5C1QA04</accession>
<keyword evidence="3" id="KW-0732">Signal</keyword>
<dbReference type="KEGG" id="sper:EW093_05435"/>
<dbReference type="PANTHER" id="PTHR30483:SF6">
    <property type="entry name" value="PERIPLASMIC BINDING PROTEIN OF ABC TRANSPORTER FOR NATURAL AMINO ACIDS"/>
    <property type="match status" value="1"/>
</dbReference>
<keyword evidence="2" id="KW-0813">Transport</keyword>
<keyword evidence="8" id="KW-1185">Reference proteome</keyword>
<dbReference type="InterPro" id="IPR051010">
    <property type="entry name" value="BCAA_transport"/>
</dbReference>
<evidence type="ECO:0000256" key="3">
    <source>
        <dbReference type="ARBA" id="ARBA00022729"/>
    </source>
</evidence>
<dbReference type="EMBL" id="CP035807">
    <property type="protein sequence ID" value="QEN04168.1"/>
    <property type="molecule type" value="Genomic_DNA"/>
</dbReference>
<dbReference type="SUPFAM" id="SSF53822">
    <property type="entry name" value="Periplasmic binding protein-like I"/>
    <property type="match status" value="1"/>
</dbReference>
<dbReference type="OrthoDB" id="369860at2"/>
<proteinExistence type="inferred from homology"/>
<comment type="similarity">
    <text evidence="1">Belongs to the leucine-binding protein family.</text>
</comment>
<protein>
    <submittedName>
        <fullName evidence="7">Amino acid ABC transporter substrate-binding protein</fullName>
    </submittedName>
</protein>
<keyword evidence="5" id="KW-0472">Membrane</keyword>
<evidence type="ECO:0000313" key="7">
    <source>
        <dbReference type="EMBL" id="QEN04168.1"/>
    </source>
</evidence>
<evidence type="ECO:0000259" key="6">
    <source>
        <dbReference type="Pfam" id="PF13458"/>
    </source>
</evidence>
<evidence type="ECO:0000256" key="5">
    <source>
        <dbReference type="SAM" id="Phobius"/>
    </source>
</evidence>
<keyword evidence="5" id="KW-1133">Transmembrane helix</keyword>
<gene>
    <name evidence="7" type="ORF">EW093_05435</name>
</gene>
<dbReference type="Proteomes" id="UP000323824">
    <property type="component" value="Chromosome"/>
</dbReference>
<dbReference type="PANTHER" id="PTHR30483">
    <property type="entry name" value="LEUCINE-SPECIFIC-BINDING PROTEIN"/>
    <property type="match status" value="1"/>
</dbReference>